<reference evidence="1 2" key="1">
    <citation type="submission" date="2021-07" db="EMBL/GenBank/DDBJ databases">
        <authorList>
            <consortium name="Genoscope - CEA"/>
            <person name="William W."/>
        </authorList>
    </citation>
    <scope>NUCLEOTIDE SEQUENCE [LARGE SCALE GENOMIC DNA]</scope>
</reference>
<accession>A0A8D9I035</accession>
<organism evidence="1 2">
    <name type="scientific">Brassica campestris</name>
    <name type="common">Field mustard</name>
    <dbReference type="NCBI Taxonomy" id="3711"/>
    <lineage>
        <taxon>Eukaryota</taxon>
        <taxon>Viridiplantae</taxon>
        <taxon>Streptophyta</taxon>
        <taxon>Embryophyta</taxon>
        <taxon>Tracheophyta</taxon>
        <taxon>Spermatophyta</taxon>
        <taxon>Magnoliopsida</taxon>
        <taxon>eudicotyledons</taxon>
        <taxon>Gunneridae</taxon>
        <taxon>Pentapetalae</taxon>
        <taxon>rosids</taxon>
        <taxon>malvids</taxon>
        <taxon>Brassicales</taxon>
        <taxon>Brassicaceae</taxon>
        <taxon>Brassiceae</taxon>
        <taxon>Brassica</taxon>
    </lineage>
</organism>
<dbReference type="Gramene" id="A04p28680.2_BraZ1">
    <property type="protein sequence ID" value="A04p28680.2_BraZ1.CDS"/>
    <property type="gene ID" value="A04g28680.2_BraZ1"/>
</dbReference>
<protein>
    <submittedName>
        <fullName evidence="1">Uncharacterized protein</fullName>
    </submittedName>
</protein>
<proteinExistence type="predicted"/>
<name>A0A8D9I035_BRACM</name>
<sequence length="83" mass="9173">MEELVRTHISIFTRTEPGLSISESCLLILHSRGSRHQSCPSPRYPPPLTHICLCLDSQVLGKSENCTASESSSSVKENTYVLN</sequence>
<dbReference type="Proteomes" id="UP000694005">
    <property type="component" value="Chromosome A04"/>
</dbReference>
<evidence type="ECO:0000313" key="2">
    <source>
        <dbReference type="Proteomes" id="UP000694005"/>
    </source>
</evidence>
<gene>
    <name evidence="1" type="ORF">BRAPAZ1V2_A04P28680.2</name>
</gene>
<dbReference type="AlphaFoldDB" id="A0A8D9I035"/>
<evidence type="ECO:0000313" key="1">
    <source>
        <dbReference type="EMBL" id="CAG7907967.1"/>
    </source>
</evidence>
<dbReference type="EMBL" id="LS974620">
    <property type="protein sequence ID" value="CAG7907967.1"/>
    <property type="molecule type" value="Genomic_DNA"/>
</dbReference>